<protein>
    <recommendedName>
        <fullName evidence="3">Lipopolysaccharide biosynthesis protein</fullName>
    </recommendedName>
</protein>
<dbReference type="InterPro" id="IPR032719">
    <property type="entry name" value="WbsX"/>
</dbReference>
<reference evidence="1" key="1">
    <citation type="submission" date="2019-03" db="EMBL/GenBank/DDBJ databases">
        <title>Single cell metagenomics reveals metabolic interactions within the superorganism composed of flagellate Streblomastix strix and complex community of Bacteroidetes bacteria on its surface.</title>
        <authorList>
            <person name="Treitli S.C."/>
            <person name="Kolisko M."/>
            <person name="Husnik F."/>
            <person name="Keeling P."/>
            <person name="Hampl V."/>
        </authorList>
    </citation>
    <scope>NUCLEOTIDE SEQUENCE</scope>
    <source>
        <strain evidence="1">STM</strain>
    </source>
</reference>
<organism evidence="1">
    <name type="scientific">termite gut metagenome</name>
    <dbReference type="NCBI Taxonomy" id="433724"/>
    <lineage>
        <taxon>unclassified sequences</taxon>
        <taxon>metagenomes</taxon>
        <taxon>organismal metagenomes</taxon>
    </lineage>
</organism>
<evidence type="ECO:0008006" key="3">
    <source>
        <dbReference type="Google" id="ProtNLM"/>
    </source>
</evidence>
<dbReference type="PANTHER" id="PTHR41244">
    <property type="entry name" value="RHAMNAN SYNTHESIS F"/>
    <property type="match status" value="1"/>
</dbReference>
<feature type="non-terminal residue" evidence="1">
    <location>
        <position position="1"/>
    </location>
</feature>
<dbReference type="EMBL" id="SNRY01001455">
    <property type="protein sequence ID" value="KAA6330806.1"/>
    <property type="molecule type" value="Genomic_DNA"/>
</dbReference>
<proteinExistence type="predicted"/>
<dbReference type="PANTHER" id="PTHR41244:SF1">
    <property type="entry name" value="GLYCOSYLTRANSFERASE"/>
    <property type="match status" value="1"/>
</dbReference>
<name>A0A5J4RA20_9ZZZZ</name>
<dbReference type="Pfam" id="PF14307">
    <property type="entry name" value="Glyco_tran_WbsX"/>
    <property type="match status" value="1"/>
</dbReference>
<sequence length="348" mass="41019">QYHPTLDNDMWWGKGFTEWTNVGKAKPLFKGHYQPKIPADLGYYDLRLPEVRETQAQMARKAGIEGFCYYHYWFGNGKQELELPFNEVLKLGKPDFPFCLCWANESWHAKFWNNKGGSRKKLLLEQKYLGKSDYIAHFNKLLPAFVDHRYISVEGKPVFVIYRPLDFPDISYFIELWNNLALKNGLKGIYFIGQTPQKNDINKIRSTGINAVNLVRLWEWLEKRTLTIHIKDKIRSTIFNLPNVHQYKDMINSFVGEEDYQHNVIPTIIPNWDHTPRSGRNGYVLNNSTPYFFSQHVKSVLRTLDDKPEDLKLLFLKSWNEWGEGNYMEPDLKYGHKYLDELAVIINM</sequence>
<evidence type="ECO:0000313" key="2">
    <source>
        <dbReference type="EMBL" id="KAA6330811.1"/>
    </source>
</evidence>
<evidence type="ECO:0000313" key="1">
    <source>
        <dbReference type="EMBL" id="KAA6330806.1"/>
    </source>
</evidence>
<accession>A0A5J4RA20</accession>
<dbReference type="EMBL" id="SNRY01001455">
    <property type="protein sequence ID" value="KAA6330811.1"/>
    <property type="molecule type" value="Genomic_DNA"/>
</dbReference>
<dbReference type="Gene3D" id="3.20.20.80">
    <property type="entry name" value="Glycosidases"/>
    <property type="match status" value="1"/>
</dbReference>
<gene>
    <name evidence="1" type="ORF">EZS27_020525</name>
    <name evidence="2" type="ORF">EZS27_020530</name>
</gene>
<comment type="caution">
    <text evidence="1">The sequence shown here is derived from an EMBL/GenBank/DDBJ whole genome shotgun (WGS) entry which is preliminary data.</text>
</comment>
<dbReference type="CDD" id="cd11579">
    <property type="entry name" value="Glyco_tran_WbsX"/>
    <property type="match status" value="1"/>
</dbReference>
<dbReference type="AlphaFoldDB" id="A0A5J4RA20"/>